<dbReference type="PROSITE" id="PS50835">
    <property type="entry name" value="IG_LIKE"/>
    <property type="match status" value="2"/>
</dbReference>
<keyword evidence="7" id="KW-0325">Glycoprotein</keyword>
<evidence type="ECO:0000256" key="4">
    <source>
        <dbReference type="ARBA" id="ARBA00022737"/>
    </source>
</evidence>
<sequence length="396" mass="43819">MEADRGCYMCQINTSIMKKQVGCVDVHVPPDILDEETSSDITVQESENATLVCRATGHPLPRILWRREDGEALLLKKGLREVTKVDTFSGEILSLMKLDRRQMGAYLCIASNDVPPAVSKRITLNVNFAPIIKVPNQLLGAPLGTDVQLECYVEAFPNTINYWVKNRGEMLLDGRKHVIDETRNSYKVHLKLTIKAFSKVDLGTYMCVSTNSLGHADGNVRLYGQLQHDRQGHRRLRRSWPSLPPNQGRRCESLRRRRQVTSESNLGSRDPPSSRVRLGGEEKPPPVHPTKIRTPISPSSAVELNTTSALANYATEAGFEATSPRPLGDTANEISLTTIAPLQSMMEESVLDQSSTMHDVSNEISGVSSGARRGSSCRVLATLLVPFLAMLVHVVR</sequence>
<evidence type="ECO:0000256" key="7">
    <source>
        <dbReference type="ARBA" id="ARBA00023180"/>
    </source>
</evidence>
<evidence type="ECO:0000256" key="2">
    <source>
        <dbReference type="ARBA" id="ARBA00022475"/>
    </source>
</evidence>
<dbReference type="SMART" id="SM00409">
    <property type="entry name" value="IG"/>
    <property type="match status" value="2"/>
</dbReference>
<evidence type="ECO:0000256" key="3">
    <source>
        <dbReference type="ARBA" id="ARBA00022729"/>
    </source>
</evidence>
<gene>
    <name evidence="11" type="ORF">TMSB3V08_LOCUS3348</name>
</gene>
<dbReference type="SMART" id="SM00408">
    <property type="entry name" value="IGc2"/>
    <property type="match status" value="2"/>
</dbReference>
<keyword evidence="4" id="KW-0677">Repeat</keyword>
<dbReference type="SUPFAM" id="SSF48726">
    <property type="entry name" value="Immunoglobulin"/>
    <property type="match status" value="2"/>
</dbReference>
<dbReference type="InterPro" id="IPR013098">
    <property type="entry name" value="Ig_I-set"/>
</dbReference>
<keyword evidence="8" id="KW-0393">Immunoglobulin domain</keyword>
<evidence type="ECO:0000256" key="9">
    <source>
        <dbReference type="SAM" id="MobiDB-lite"/>
    </source>
</evidence>
<keyword evidence="6" id="KW-1015">Disulfide bond</keyword>
<evidence type="ECO:0000259" key="10">
    <source>
        <dbReference type="PROSITE" id="PS50835"/>
    </source>
</evidence>
<comment type="subcellular location">
    <subcellularLocation>
        <location evidence="1">Cell membrane</location>
    </subcellularLocation>
</comment>
<evidence type="ECO:0000313" key="11">
    <source>
        <dbReference type="EMBL" id="CAD7426463.1"/>
    </source>
</evidence>
<feature type="region of interest" description="Disordered" evidence="9">
    <location>
        <begin position="228"/>
        <end position="296"/>
    </location>
</feature>
<organism evidence="11">
    <name type="scientific">Timema monikensis</name>
    <dbReference type="NCBI Taxonomy" id="170555"/>
    <lineage>
        <taxon>Eukaryota</taxon>
        <taxon>Metazoa</taxon>
        <taxon>Ecdysozoa</taxon>
        <taxon>Arthropoda</taxon>
        <taxon>Hexapoda</taxon>
        <taxon>Insecta</taxon>
        <taxon>Pterygota</taxon>
        <taxon>Neoptera</taxon>
        <taxon>Polyneoptera</taxon>
        <taxon>Phasmatodea</taxon>
        <taxon>Timematodea</taxon>
        <taxon>Timematoidea</taxon>
        <taxon>Timematidae</taxon>
        <taxon>Timema</taxon>
    </lineage>
</organism>
<name>A0A7R9E2Z9_9NEOP</name>
<dbReference type="InterPro" id="IPR051170">
    <property type="entry name" value="Neural/epithelial_adhesion"/>
</dbReference>
<keyword evidence="2" id="KW-1003">Cell membrane</keyword>
<proteinExistence type="predicted"/>
<dbReference type="InterPro" id="IPR007110">
    <property type="entry name" value="Ig-like_dom"/>
</dbReference>
<evidence type="ECO:0000256" key="8">
    <source>
        <dbReference type="ARBA" id="ARBA00023319"/>
    </source>
</evidence>
<dbReference type="InterPro" id="IPR013783">
    <property type="entry name" value="Ig-like_fold"/>
</dbReference>
<dbReference type="PANTHER" id="PTHR12231:SF105">
    <property type="entry name" value="LACHESIN-LIKE PROTEIN"/>
    <property type="match status" value="1"/>
</dbReference>
<dbReference type="GO" id="GO:0005886">
    <property type="term" value="C:plasma membrane"/>
    <property type="evidence" value="ECO:0007669"/>
    <property type="project" value="UniProtKB-SubCell"/>
</dbReference>
<accession>A0A7R9E2Z9</accession>
<evidence type="ECO:0000256" key="1">
    <source>
        <dbReference type="ARBA" id="ARBA00004236"/>
    </source>
</evidence>
<dbReference type="EMBL" id="OB793202">
    <property type="protein sequence ID" value="CAD7426463.1"/>
    <property type="molecule type" value="Genomic_DNA"/>
</dbReference>
<keyword evidence="5" id="KW-0472">Membrane</keyword>
<dbReference type="GO" id="GO:0043005">
    <property type="term" value="C:neuron projection"/>
    <property type="evidence" value="ECO:0007669"/>
    <property type="project" value="TreeGrafter"/>
</dbReference>
<dbReference type="InterPro" id="IPR036179">
    <property type="entry name" value="Ig-like_dom_sf"/>
</dbReference>
<dbReference type="Pfam" id="PF07679">
    <property type="entry name" value="I-set"/>
    <property type="match status" value="1"/>
</dbReference>
<dbReference type="InterPro" id="IPR003598">
    <property type="entry name" value="Ig_sub2"/>
</dbReference>
<dbReference type="InterPro" id="IPR003599">
    <property type="entry name" value="Ig_sub"/>
</dbReference>
<dbReference type="AlphaFoldDB" id="A0A7R9E2Z9"/>
<evidence type="ECO:0000256" key="5">
    <source>
        <dbReference type="ARBA" id="ARBA00023136"/>
    </source>
</evidence>
<dbReference type="Pfam" id="PF13927">
    <property type="entry name" value="Ig_3"/>
    <property type="match status" value="1"/>
</dbReference>
<dbReference type="PANTHER" id="PTHR12231">
    <property type="entry name" value="CTX-RELATED TYPE I TRANSMEMBRANE PROTEIN"/>
    <property type="match status" value="1"/>
</dbReference>
<dbReference type="FunFam" id="2.60.40.10:FF:000328">
    <property type="entry name" value="CLUMA_CG000981, isoform A"/>
    <property type="match status" value="1"/>
</dbReference>
<dbReference type="Gene3D" id="2.60.40.10">
    <property type="entry name" value="Immunoglobulins"/>
    <property type="match status" value="3"/>
</dbReference>
<evidence type="ECO:0000256" key="6">
    <source>
        <dbReference type="ARBA" id="ARBA00023157"/>
    </source>
</evidence>
<feature type="domain" description="Ig-like" evidence="10">
    <location>
        <begin position="130"/>
        <end position="223"/>
    </location>
</feature>
<protein>
    <recommendedName>
        <fullName evidence="10">Ig-like domain-containing protein</fullName>
    </recommendedName>
</protein>
<keyword evidence="3" id="KW-0732">Signal</keyword>
<reference evidence="11" key="1">
    <citation type="submission" date="2020-11" db="EMBL/GenBank/DDBJ databases">
        <authorList>
            <person name="Tran Van P."/>
        </authorList>
    </citation>
    <scope>NUCLEOTIDE SEQUENCE</scope>
</reference>
<feature type="domain" description="Ig-like" evidence="10">
    <location>
        <begin position="30"/>
        <end position="123"/>
    </location>
</feature>